<comment type="caution">
    <text evidence="3">The sequence shown here is derived from an EMBL/GenBank/DDBJ whole genome shotgun (WGS) entry which is preliminary data.</text>
</comment>
<reference evidence="3 4" key="1">
    <citation type="submission" date="2023-11" db="EMBL/GenBank/DDBJ databases">
        <title>Halocaridina rubra genome assembly.</title>
        <authorList>
            <person name="Smith C."/>
        </authorList>
    </citation>
    <scope>NUCLEOTIDE SEQUENCE [LARGE SCALE GENOMIC DNA]</scope>
    <source>
        <strain evidence="3">EP-1</strain>
        <tissue evidence="3">Whole</tissue>
    </source>
</reference>
<evidence type="ECO:0000313" key="3">
    <source>
        <dbReference type="EMBL" id="KAK7075135.1"/>
    </source>
</evidence>
<feature type="transmembrane region" description="Helical" evidence="2">
    <location>
        <begin position="20"/>
        <end position="43"/>
    </location>
</feature>
<protein>
    <submittedName>
        <fullName evidence="3">Uncharacterized protein</fullName>
    </submittedName>
</protein>
<proteinExistence type="predicted"/>
<name>A0AAN8WZD0_HALRR</name>
<gene>
    <name evidence="3" type="ORF">SK128_009533</name>
</gene>
<dbReference type="AlphaFoldDB" id="A0AAN8WZD0"/>
<sequence>MAVATTTITLGTLGAGGLAAALAGGAALAGAIGLGVAGIAALVHKKEGNRGYRGGKRRGHGGHGHYRGKRSVEDESAALQNLLQVIRAEDVTGCGMKLVCELAGLREEALMEEELAILDLVGPVVRPGEGLLPPGGAGDYKAAKMYGLQQGNCSQAFPLCPLNGTELMGAVMNYLP</sequence>
<organism evidence="3 4">
    <name type="scientific">Halocaridina rubra</name>
    <name type="common">Hawaiian red shrimp</name>
    <dbReference type="NCBI Taxonomy" id="373956"/>
    <lineage>
        <taxon>Eukaryota</taxon>
        <taxon>Metazoa</taxon>
        <taxon>Ecdysozoa</taxon>
        <taxon>Arthropoda</taxon>
        <taxon>Crustacea</taxon>
        <taxon>Multicrustacea</taxon>
        <taxon>Malacostraca</taxon>
        <taxon>Eumalacostraca</taxon>
        <taxon>Eucarida</taxon>
        <taxon>Decapoda</taxon>
        <taxon>Pleocyemata</taxon>
        <taxon>Caridea</taxon>
        <taxon>Atyoidea</taxon>
        <taxon>Atyidae</taxon>
        <taxon>Halocaridina</taxon>
    </lineage>
</organism>
<evidence type="ECO:0000256" key="1">
    <source>
        <dbReference type="SAM" id="MobiDB-lite"/>
    </source>
</evidence>
<feature type="region of interest" description="Disordered" evidence="1">
    <location>
        <begin position="50"/>
        <end position="70"/>
    </location>
</feature>
<keyword evidence="2" id="KW-0472">Membrane</keyword>
<keyword evidence="2" id="KW-1133">Transmembrane helix</keyword>
<evidence type="ECO:0000256" key="2">
    <source>
        <dbReference type="SAM" id="Phobius"/>
    </source>
</evidence>
<keyword evidence="4" id="KW-1185">Reference proteome</keyword>
<dbReference type="Proteomes" id="UP001381693">
    <property type="component" value="Unassembled WGS sequence"/>
</dbReference>
<keyword evidence="2" id="KW-0812">Transmembrane</keyword>
<feature type="compositionally biased region" description="Basic residues" evidence="1">
    <location>
        <begin position="53"/>
        <end position="69"/>
    </location>
</feature>
<evidence type="ECO:0000313" key="4">
    <source>
        <dbReference type="Proteomes" id="UP001381693"/>
    </source>
</evidence>
<dbReference type="EMBL" id="JAXCGZ010011359">
    <property type="protein sequence ID" value="KAK7075135.1"/>
    <property type="molecule type" value="Genomic_DNA"/>
</dbReference>
<accession>A0AAN8WZD0</accession>